<accession>A0AAW9CTS8</accession>
<sequence length="47" mass="5296">MKDRQIGVFHCAAAPARARCRAPRFVWAKDSSARHASRMISRGANRQ</sequence>
<reference evidence="1" key="1">
    <citation type="submission" date="2018-08" db="EMBL/GenBank/DDBJ databases">
        <title>Identification of Burkholderia cepacia strains that express a Burkholderia pseudomallei-like capsular polysaccharide.</title>
        <authorList>
            <person name="Burtnick M.N."/>
            <person name="Vongsouvath M."/>
            <person name="Newton P."/>
            <person name="Wuthiekanun V."/>
            <person name="Limmathurotsakul D."/>
            <person name="Brett P.J."/>
            <person name="Chantratita N."/>
            <person name="Dance D.A."/>
        </authorList>
    </citation>
    <scope>NUCLEOTIDE SEQUENCE</scope>
    <source>
        <strain evidence="1">SBXCC001</strain>
    </source>
</reference>
<gene>
    <name evidence="1" type="ORF">C7S16_1002</name>
</gene>
<protein>
    <submittedName>
        <fullName evidence="1">Uncharacterized protein</fullName>
    </submittedName>
</protein>
<organism evidence="1 2">
    <name type="scientific">Burkholderia thailandensis</name>
    <dbReference type="NCBI Taxonomy" id="57975"/>
    <lineage>
        <taxon>Bacteria</taxon>
        <taxon>Pseudomonadati</taxon>
        <taxon>Pseudomonadota</taxon>
        <taxon>Betaproteobacteria</taxon>
        <taxon>Burkholderiales</taxon>
        <taxon>Burkholderiaceae</taxon>
        <taxon>Burkholderia</taxon>
        <taxon>pseudomallei group</taxon>
    </lineage>
</organism>
<comment type="caution">
    <text evidence="1">The sequence shown here is derived from an EMBL/GenBank/DDBJ whole genome shotgun (WGS) entry which is preliminary data.</text>
</comment>
<dbReference type="AlphaFoldDB" id="A0AAW9CTS8"/>
<dbReference type="Proteomes" id="UP001272137">
    <property type="component" value="Unassembled WGS sequence"/>
</dbReference>
<name>A0AAW9CTS8_BURTH</name>
<dbReference type="EMBL" id="QXCT01000002">
    <property type="protein sequence ID" value="MDW9253994.1"/>
    <property type="molecule type" value="Genomic_DNA"/>
</dbReference>
<evidence type="ECO:0000313" key="1">
    <source>
        <dbReference type="EMBL" id="MDW9253994.1"/>
    </source>
</evidence>
<evidence type="ECO:0000313" key="2">
    <source>
        <dbReference type="Proteomes" id="UP001272137"/>
    </source>
</evidence>
<proteinExistence type="predicted"/>